<dbReference type="InterPro" id="IPR011707">
    <property type="entry name" value="Cu-oxidase-like_N"/>
</dbReference>
<dbReference type="InterPro" id="IPR008972">
    <property type="entry name" value="Cupredoxin"/>
</dbReference>
<dbReference type="Proteomes" id="UP000321577">
    <property type="component" value="Unassembled WGS sequence"/>
</dbReference>
<dbReference type="InterPro" id="IPR002355">
    <property type="entry name" value="Cu_oxidase_Cu_BS"/>
</dbReference>
<dbReference type="InterPro" id="IPR016024">
    <property type="entry name" value="ARM-type_fold"/>
</dbReference>
<dbReference type="PROSITE" id="PS00210">
    <property type="entry name" value="HEMOCYANIN_2"/>
    <property type="match status" value="1"/>
</dbReference>
<dbReference type="PROSITE" id="PS00497">
    <property type="entry name" value="TYROSINASE_1"/>
    <property type="match status" value="1"/>
</dbReference>
<dbReference type="InterPro" id="IPR008922">
    <property type="entry name" value="Di-copper_centre_dom_sf"/>
</dbReference>
<comment type="similarity">
    <text evidence="1">Belongs to the tyrosinase family.</text>
</comment>
<dbReference type="SUPFAM" id="SSF48371">
    <property type="entry name" value="ARM repeat"/>
    <property type="match status" value="1"/>
</dbReference>
<dbReference type="Pfam" id="PF07731">
    <property type="entry name" value="Cu-oxidase_2"/>
    <property type="match status" value="1"/>
</dbReference>
<keyword evidence="9" id="KW-1185">Reference proteome</keyword>
<organism evidence="8 9">
    <name type="scientific">Brevifollis gellanilyticus</name>
    <dbReference type="NCBI Taxonomy" id="748831"/>
    <lineage>
        <taxon>Bacteria</taxon>
        <taxon>Pseudomonadati</taxon>
        <taxon>Verrucomicrobiota</taxon>
        <taxon>Verrucomicrobiia</taxon>
        <taxon>Verrucomicrobiales</taxon>
        <taxon>Verrucomicrobiaceae</taxon>
    </lineage>
</organism>
<dbReference type="InterPro" id="IPR002227">
    <property type="entry name" value="Tyrosinase_Cu-bd"/>
</dbReference>
<evidence type="ECO:0000313" key="8">
    <source>
        <dbReference type="EMBL" id="GEP43241.1"/>
    </source>
</evidence>
<dbReference type="EMBL" id="BKAG01000016">
    <property type="protein sequence ID" value="GEP43241.1"/>
    <property type="molecule type" value="Genomic_DNA"/>
</dbReference>
<evidence type="ECO:0000259" key="7">
    <source>
        <dbReference type="PROSITE" id="PS00498"/>
    </source>
</evidence>
<name>A0A512MA76_9BACT</name>
<evidence type="ECO:0000259" key="6">
    <source>
        <dbReference type="PROSITE" id="PS00497"/>
    </source>
</evidence>
<dbReference type="PRINTS" id="PR00092">
    <property type="entry name" value="TYROSINASE"/>
</dbReference>
<dbReference type="PANTHER" id="PTHR11474:SF126">
    <property type="entry name" value="TYROSINASE-LIKE PROTEIN TYR-1-RELATED"/>
    <property type="match status" value="1"/>
</dbReference>
<evidence type="ECO:0000256" key="1">
    <source>
        <dbReference type="ARBA" id="ARBA00009928"/>
    </source>
</evidence>
<dbReference type="GO" id="GO:0005507">
    <property type="term" value="F:copper ion binding"/>
    <property type="evidence" value="ECO:0007669"/>
    <property type="project" value="InterPro"/>
</dbReference>
<keyword evidence="3" id="KW-0560">Oxidoreductase</keyword>
<keyword evidence="2" id="KW-0479">Metal-binding</keyword>
<dbReference type="Pfam" id="PF07732">
    <property type="entry name" value="Cu-oxidase_3"/>
    <property type="match status" value="1"/>
</dbReference>
<dbReference type="Gene3D" id="1.10.1280.10">
    <property type="entry name" value="Di-copper center containing domain from catechol oxidase"/>
    <property type="match status" value="1"/>
</dbReference>
<dbReference type="Pfam" id="PF00264">
    <property type="entry name" value="Tyrosinase"/>
    <property type="match status" value="1"/>
</dbReference>
<evidence type="ECO:0000256" key="3">
    <source>
        <dbReference type="ARBA" id="ARBA00023002"/>
    </source>
</evidence>
<dbReference type="SUPFAM" id="SSF49503">
    <property type="entry name" value="Cupredoxins"/>
    <property type="match status" value="2"/>
</dbReference>
<dbReference type="PROSITE" id="PS00498">
    <property type="entry name" value="TYROSINASE_2"/>
    <property type="match status" value="1"/>
</dbReference>
<reference evidence="8 9" key="1">
    <citation type="submission" date="2019-07" db="EMBL/GenBank/DDBJ databases">
        <title>Whole genome shotgun sequence of Brevifollis gellanilyticus NBRC 108608.</title>
        <authorList>
            <person name="Hosoyama A."/>
            <person name="Uohara A."/>
            <person name="Ohji S."/>
            <person name="Ichikawa N."/>
        </authorList>
    </citation>
    <scope>NUCLEOTIDE SEQUENCE [LARGE SCALE GENOMIC DNA]</scope>
    <source>
        <strain evidence="8 9">NBRC 108608</strain>
    </source>
</reference>
<accession>A0A512MA76</accession>
<proteinExistence type="inferred from homology"/>
<sequence length="1822" mass="195387">MGARESRPVTSDVLNTPMKPNHLLMTFVFLALVGVSTVFRPAHAQQMPSSSGPLDGILLGKWTYRSFSNDPNLDTPLNNLLFGEGTLTLTTAGNGKLEGSFDFGPGYGMSITGTVSYGNPATLQFEAKGNGPNNADWRYDYTAYLGFQFPQAVNQRPSLIGTIVRAQPHSGGQAPAGVTASWIAVKQDDASAAPAMLGAAVQPMNAAEATEKPATLPAAPLINKSSSPKILQKYLQDSARRELNPVPKSTPKVLKSTRPALTPGRPGAMRSPRATPMGAAPPPPAPNAPARQPSLRPETITSKDGVLKLDLVVDYNKDPLTIGKDTLHLRTYNGKLVAPVLRAKAGETLSITVHNKLSNVPPPTPGFMNGHHDWNVTNLHFHGLHVAPQGTPDAESDNVLLEILPQTSQHYEVHIPKDHPAGTFWYHPHRHGSTTAHVASGMAGALIIERTDNVTNLDSIPEVAAAAQEVMVLQANPYLKNADGVGDIELANADDMFAPGDFFNLKRYITVNGLKIPTITLAPGEVRRLRLVATGQREFVQLRIARDSEGNIPAAEQIPFYEMATDGLVTGMLTQRQDLELQPGYRSDSLIQAPKNASGTYYLVDMNSIKTTAAPNSDGSPAKDPRPTGADGSPERISIIAMINIAGAPVDMNLPDPAALMTQRLPDLKDSPDLVTQHAYYGIIIDNGVKYYVSQANVPPGSAAPGREFNPTETRYLPLGHTQKWQVGSRNSGTISVAHPFHIHINPFLITQVLDQDGKDVLAQEFGGPIWRDTLAVKQNYTYTLLTKYEVYTGRFVNHCHILDHEDNGMMEIVEIYDPATTKPLSAPLGVASAMGGAGAAPAVLEVTPGKPTLAVVVRSVDCGLCREQIKAFEKAVQGKDWPKDLDLVFVAPDTADRIAAAKAEGLVKKGRLVSDTAGTTLKSIDPTAMGEDRGHGILLLDRQGNALFKSASTEPLLDPAALKPHFELLVANASASAAPAGLGGAAANDSAGISIAVWNTSAATDDYVTWAPTPCTIRLNAPAAQDVTVTLTNDPEGPIPSGRTTPLDGDVAFATKLAQNQTAKDATITLKLPKDGSAVPFFIAGKFPRASSQDKDCVIEIHEGQATGGILGTRALMVRVRKNHLALTDTERGRFLSALDYLHRTATAPEGGDMYMHYVRMHKAAAYGLFYAPGQADPAYPWPDLAHKGPGFISWHRAFLLAFERTLQETHPDVALPYWTMSDPSTLFSPDFLGSNLVNGKGSTPALFSTTNPLYGWTADIDGAVNQQLVRRGYGRNPGDPKFGPFLKDTDLFTLNPYSYYPLNVDPGNMDNPVNSFAAMLEQNPHNVGHNWIGPWMANCQTSPRDPIFWVFHTGFDRQWAKWQLTKDRFNPDGSGDSFCPKGSSDNPGKLCDPENPPPTKDCNTLDPNACVPVNHNLADELWPWNQKFGQGTTVKNSYPEEEMAKPFLKPFDAAPIPGLFPAKPQAVTNGDMIDFMAKTPNRLPMGFCYDDTPYDKADLPAPQSVPVVLAAAAPPPPAPKGTLDVQEAATSLLTAPAAERAKTVTKLKSFQENTKADVASRRSAMRMLTQRGEVDIPFNIAQSAEAKDAALKPEAVRLLSEFMMFHPDGLKRKEEVMKILEKSLDSADQETRSEALWALAGPEAPEMLVSSLRDSLAGKKDAKFPVEEAIHGLVTSGAAGDAADLIRPLLQSKNSAEQAAAASALSRDAGSVASRVALAQNAAVPQQVRVAALQSLDPADGAQFSQVLNVATAPGQDALRGDAIALLGLWARSTALPLSNAQLTQARDALSAITDAGSSGLEATLSQTLRSLNDRLGKAP</sequence>
<dbReference type="Gene3D" id="3.40.30.10">
    <property type="entry name" value="Glutaredoxin"/>
    <property type="match status" value="1"/>
</dbReference>
<dbReference type="InterPro" id="IPR013788">
    <property type="entry name" value="Hemocyanin/hexamerin"/>
</dbReference>
<feature type="domain" description="Tyrosinase copper-binding" evidence="7">
    <location>
        <begin position="1347"/>
        <end position="1358"/>
    </location>
</feature>
<feature type="region of interest" description="Disordered" evidence="5">
    <location>
        <begin position="612"/>
        <end position="634"/>
    </location>
</feature>
<dbReference type="CDD" id="cd13853">
    <property type="entry name" value="CuRO_1_Tth-MCO_like"/>
    <property type="match status" value="1"/>
</dbReference>
<dbReference type="GO" id="GO:0016491">
    <property type="term" value="F:oxidoreductase activity"/>
    <property type="evidence" value="ECO:0007669"/>
    <property type="project" value="UniProtKB-KW"/>
</dbReference>
<protein>
    <recommendedName>
        <fullName evidence="6 7">Tyrosinase copper-binding domain-containing protein</fullName>
    </recommendedName>
</protein>
<feature type="region of interest" description="Disordered" evidence="5">
    <location>
        <begin position="1375"/>
        <end position="1397"/>
    </location>
</feature>
<comment type="caution">
    <text evidence="8">The sequence shown here is derived from an EMBL/GenBank/DDBJ whole genome shotgun (WGS) entry which is preliminary data.</text>
</comment>
<evidence type="ECO:0000256" key="2">
    <source>
        <dbReference type="ARBA" id="ARBA00022723"/>
    </source>
</evidence>
<keyword evidence="4" id="KW-0186">Copper</keyword>
<feature type="region of interest" description="Disordered" evidence="5">
    <location>
        <begin position="238"/>
        <end position="301"/>
    </location>
</feature>
<dbReference type="SUPFAM" id="SSF48056">
    <property type="entry name" value="Di-copper centre-containing domain"/>
    <property type="match status" value="1"/>
</dbReference>
<dbReference type="PANTHER" id="PTHR11474">
    <property type="entry name" value="TYROSINASE FAMILY MEMBER"/>
    <property type="match status" value="1"/>
</dbReference>
<evidence type="ECO:0000313" key="9">
    <source>
        <dbReference type="Proteomes" id="UP000321577"/>
    </source>
</evidence>
<evidence type="ECO:0000256" key="5">
    <source>
        <dbReference type="SAM" id="MobiDB-lite"/>
    </source>
</evidence>
<dbReference type="InterPro" id="IPR050316">
    <property type="entry name" value="Tyrosinase/Hemocyanin"/>
</dbReference>
<evidence type="ECO:0000256" key="4">
    <source>
        <dbReference type="ARBA" id="ARBA00023008"/>
    </source>
</evidence>
<feature type="domain" description="Tyrosinase copper-binding" evidence="6">
    <location>
        <begin position="1188"/>
        <end position="1205"/>
    </location>
</feature>
<dbReference type="PROSITE" id="PS00080">
    <property type="entry name" value="MULTICOPPER_OXIDASE2"/>
    <property type="match status" value="1"/>
</dbReference>
<gene>
    <name evidence="8" type="ORF">BGE01nite_25320</name>
</gene>
<dbReference type="InterPro" id="IPR011706">
    <property type="entry name" value="Cu-oxidase_C"/>
</dbReference>
<dbReference type="Gene3D" id="2.60.40.420">
    <property type="entry name" value="Cupredoxins - blue copper proteins"/>
    <property type="match status" value="3"/>
</dbReference>